<reference evidence="8 10" key="3">
    <citation type="submission" date="2021-02" db="EMBL/GenBank/DDBJ databases">
        <title>FDA dAtabase for Regulatory Grade micrObial Sequences (FDA-ARGOS): Supporting development and validation of Infectious Disease Dx tests.</title>
        <authorList>
            <person name="Sproer C."/>
            <person name="Gronow S."/>
            <person name="Severitt S."/>
            <person name="Schroder I."/>
            <person name="Tallon L."/>
            <person name="Sadzewicz L."/>
            <person name="Zhao X."/>
            <person name="Boylan J."/>
            <person name="Ott S."/>
            <person name="Bowen H."/>
            <person name="Vavikolanu K."/>
            <person name="Mehta A."/>
            <person name="Aluvathingal J."/>
            <person name="Nadendla S."/>
            <person name="Lowell S."/>
            <person name="Myers T."/>
            <person name="Yan Y."/>
            <person name="Sichtig H."/>
        </authorList>
    </citation>
    <scope>NUCLEOTIDE SEQUENCE [LARGE SCALE GENOMIC DNA]</scope>
    <source>
        <strain evidence="8 10">FDAARGOS_1207</strain>
    </source>
</reference>
<comment type="similarity">
    <text evidence="2 6">Belongs to the FPP/GGPP synthase family.</text>
</comment>
<evidence type="ECO:0000256" key="5">
    <source>
        <dbReference type="ARBA" id="ARBA00022842"/>
    </source>
</evidence>
<dbReference type="PANTHER" id="PTHR12001">
    <property type="entry name" value="GERANYLGERANYL PYROPHOSPHATE SYNTHASE"/>
    <property type="match status" value="1"/>
</dbReference>
<name>A0A2T4PUC9_9STAP</name>
<dbReference type="AlphaFoldDB" id="A0A2T4PUC9"/>
<evidence type="ECO:0000256" key="4">
    <source>
        <dbReference type="ARBA" id="ARBA00022723"/>
    </source>
</evidence>
<dbReference type="PROSITE" id="PS00723">
    <property type="entry name" value="POLYPRENYL_SYNTHASE_1"/>
    <property type="match status" value="1"/>
</dbReference>
<keyword evidence="3 6" id="KW-0808">Transferase</keyword>
<dbReference type="InterPro" id="IPR008949">
    <property type="entry name" value="Isoprenoid_synthase_dom_sf"/>
</dbReference>
<dbReference type="RefSeq" id="WP_016912125.1">
    <property type="nucleotide sequence ID" value="NZ_CBCPHH010000029.1"/>
</dbReference>
<dbReference type="STRING" id="1167632.GCA_000286335_01446"/>
<dbReference type="CDD" id="cd00685">
    <property type="entry name" value="Trans_IPPS_HT"/>
    <property type="match status" value="1"/>
</dbReference>
<evidence type="ECO:0000313" key="9">
    <source>
        <dbReference type="Proteomes" id="UP000241209"/>
    </source>
</evidence>
<evidence type="ECO:0000313" key="10">
    <source>
        <dbReference type="Proteomes" id="UP000627155"/>
    </source>
</evidence>
<protein>
    <submittedName>
        <fullName evidence="7">Heptaprenyl diphosphate synthase</fullName>
    </submittedName>
    <submittedName>
        <fullName evidence="8">Polyprenyl synthetase family protein</fullName>
    </submittedName>
</protein>
<dbReference type="Gene3D" id="1.10.600.10">
    <property type="entry name" value="Farnesyl Diphosphate Synthase"/>
    <property type="match status" value="1"/>
</dbReference>
<dbReference type="GO" id="GO:0008299">
    <property type="term" value="P:isoprenoid biosynthetic process"/>
    <property type="evidence" value="ECO:0007669"/>
    <property type="project" value="InterPro"/>
</dbReference>
<evidence type="ECO:0000313" key="8">
    <source>
        <dbReference type="EMBL" id="QRO84752.1"/>
    </source>
</evidence>
<dbReference type="EMBL" id="CP069486">
    <property type="protein sequence ID" value="QRO84752.1"/>
    <property type="molecule type" value="Genomic_DNA"/>
</dbReference>
<organism evidence="7 9">
    <name type="scientific">Mammaliicoccus vitulinus</name>
    <dbReference type="NCBI Taxonomy" id="71237"/>
    <lineage>
        <taxon>Bacteria</taxon>
        <taxon>Bacillati</taxon>
        <taxon>Bacillota</taxon>
        <taxon>Bacilli</taxon>
        <taxon>Bacillales</taxon>
        <taxon>Staphylococcaceae</taxon>
        <taxon>Mammaliicoccus</taxon>
    </lineage>
</organism>
<dbReference type="Proteomes" id="UP000627155">
    <property type="component" value="Chromosome"/>
</dbReference>
<keyword evidence="4" id="KW-0479">Metal-binding</keyword>
<dbReference type="EMBL" id="PZFK01000008">
    <property type="protein sequence ID" value="PTI30007.1"/>
    <property type="molecule type" value="Genomic_DNA"/>
</dbReference>
<proteinExistence type="inferred from homology"/>
<dbReference type="PROSITE" id="PS00444">
    <property type="entry name" value="POLYPRENYL_SYNTHASE_2"/>
    <property type="match status" value="1"/>
</dbReference>
<evidence type="ECO:0000256" key="3">
    <source>
        <dbReference type="ARBA" id="ARBA00022679"/>
    </source>
</evidence>
<dbReference type="GO" id="GO:0004659">
    <property type="term" value="F:prenyltransferase activity"/>
    <property type="evidence" value="ECO:0007669"/>
    <property type="project" value="InterPro"/>
</dbReference>
<sequence length="320" mass="36490">MYDKTKIHLNKEVKEIEKQLNNYINSDQNTINEACQYLLTSGGKRIRPLFTLIASQFGERYSKDVITVATTLELIHMASLVHDDVIDKSDKRRGKPTIAKKWDVQTAVITGNYLLSQSLNAVSTIEHPDLHKQLAHGIIEVCRGELFQFEDQFISNQSITNYLRRIKRKTALLISLSTELGAYAARADNETVKKLTKIGYYIGMSYQIVDDILDFTSTEKKLGKPVGSDLKNGHLTLPVLLRMKNSSEFKEHINKLHADSPAETFDLLVEEIITSEELQKSKEVSNNYLHKAEDLIDTLNNESGKKMLLEIIMKIRDRNH</sequence>
<dbReference type="SUPFAM" id="SSF48576">
    <property type="entry name" value="Terpenoid synthases"/>
    <property type="match status" value="1"/>
</dbReference>
<dbReference type="InterPro" id="IPR033749">
    <property type="entry name" value="Polyprenyl_synt_CS"/>
</dbReference>
<reference evidence="7 9" key="1">
    <citation type="journal article" date="2016" name="Front. Microbiol.">
        <title>Comprehensive Phylogenetic Analysis of Bovine Non-aureus Staphylococci Species Based on Whole-Genome Sequencing.</title>
        <authorList>
            <person name="Naushad S."/>
            <person name="Barkema H.W."/>
            <person name="Luby C."/>
            <person name="Condas L.A."/>
            <person name="Nobrega D.B."/>
            <person name="Carson D.A."/>
            <person name="De Buck J."/>
        </authorList>
    </citation>
    <scope>NUCLEOTIDE SEQUENCE [LARGE SCALE GENOMIC DNA]</scope>
    <source>
        <strain evidence="7 9">SNUC 2204</strain>
    </source>
</reference>
<evidence type="ECO:0000256" key="1">
    <source>
        <dbReference type="ARBA" id="ARBA00001946"/>
    </source>
</evidence>
<evidence type="ECO:0000256" key="2">
    <source>
        <dbReference type="ARBA" id="ARBA00006706"/>
    </source>
</evidence>
<comment type="cofactor">
    <cofactor evidence="1">
        <name>Mg(2+)</name>
        <dbReference type="ChEBI" id="CHEBI:18420"/>
    </cofactor>
</comment>
<dbReference type="Pfam" id="PF00348">
    <property type="entry name" value="polyprenyl_synt"/>
    <property type="match status" value="1"/>
</dbReference>
<dbReference type="SFLD" id="SFLDS00005">
    <property type="entry name" value="Isoprenoid_Synthase_Type_I"/>
    <property type="match status" value="1"/>
</dbReference>
<keyword evidence="10" id="KW-1185">Reference proteome</keyword>
<dbReference type="Proteomes" id="UP000241209">
    <property type="component" value="Unassembled WGS sequence"/>
</dbReference>
<accession>A0A2T4PUC9</accession>
<gene>
    <name evidence="7" type="ORF">BU072_04940</name>
    <name evidence="8" type="ORF">I6J37_11285</name>
</gene>
<keyword evidence="5" id="KW-0460">Magnesium</keyword>
<dbReference type="InterPro" id="IPR000092">
    <property type="entry name" value="Polyprenyl_synt"/>
</dbReference>
<reference evidence="7" key="2">
    <citation type="submission" date="2018-03" db="EMBL/GenBank/DDBJ databases">
        <authorList>
            <person name="Keele B.F."/>
        </authorList>
    </citation>
    <scope>NUCLEOTIDE SEQUENCE</scope>
    <source>
        <strain evidence="7">SNUC 2204</strain>
    </source>
</reference>
<dbReference type="GO" id="GO:0046872">
    <property type="term" value="F:metal ion binding"/>
    <property type="evidence" value="ECO:0007669"/>
    <property type="project" value="UniProtKB-KW"/>
</dbReference>
<evidence type="ECO:0000313" key="7">
    <source>
        <dbReference type="EMBL" id="PTI30007.1"/>
    </source>
</evidence>
<dbReference type="PANTHER" id="PTHR12001:SF69">
    <property type="entry name" value="ALL TRANS-POLYPRENYL-DIPHOSPHATE SYNTHASE PDSS1"/>
    <property type="match status" value="1"/>
</dbReference>
<evidence type="ECO:0000256" key="6">
    <source>
        <dbReference type="RuleBase" id="RU004466"/>
    </source>
</evidence>